<evidence type="ECO:0000313" key="2">
    <source>
        <dbReference type="Proteomes" id="UP000291084"/>
    </source>
</evidence>
<dbReference type="AlphaFoldDB" id="A0A0S3RHR6"/>
<name>A0A0S3RHR6_PHAAN</name>
<dbReference type="Proteomes" id="UP000291084">
    <property type="component" value="Chromosome 2"/>
</dbReference>
<gene>
    <name evidence="1" type="primary">Vigan.02G307100</name>
    <name evidence="1" type="ORF">VIGAN_02307100</name>
</gene>
<organism evidence="1 2">
    <name type="scientific">Vigna angularis var. angularis</name>
    <dbReference type="NCBI Taxonomy" id="157739"/>
    <lineage>
        <taxon>Eukaryota</taxon>
        <taxon>Viridiplantae</taxon>
        <taxon>Streptophyta</taxon>
        <taxon>Embryophyta</taxon>
        <taxon>Tracheophyta</taxon>
        <taxon>Spermatophyta</taxon>
        <taxon>Magnoliopsida</taxon>
        <taxon>eudicotyledons</taxon>
        <taxon>Gunneridae</taxon>
        <taxon>Pentapetalae</taxon>
        <taxon>rosids</taxon>
        <taxon>fabids</taxon>
        <taxon>Fabales</taxon>
        <taxon>Fabaceae</taxon>
        <taxon>Papilionoideae</taxon>
        <taxon>50 kb inversion clade</taxon>
        <taxon>NPAAA clade</taxon>
        <taxon>indigoferoid/millettioid clade</taxon>
        <taxon>Phaseoleae</taxon>
        <taxon>Vigna</taxon>
    </lineage>
</organism>
<feature type="non-terminal residue" evidence="1">
    <location>
        <position position="1"/>
    </location>
</feature>
<sequence>NLDSNINFCEMCSERCSTLLDFPKQLCGELRVFQPNSALRFLEGTWHKHEGICCFCRLTGSENQECCYTTKKTYIKLFLDACDCVISFKYYIF</sequence>
<reference evidence="1 2" key="1">
    <citation type="journal article" date="2015" name="Sci. Rep.">
        <title>The power of single molecule real-time sequencing technology in the de novo assembly of a eukaryotic genome.</title>
        <authorList>
            <person name="Sakai H."/>
            <person name="Naito K."/>
            <person name="Ogiso-Tanaka E."/>
            <person name="Takahashi Y."/>
            <person name="Iseki K."/>
            <person name="Muto C."/>
            <person name="Satou K."/>
            <person name="Teruya K."/>
            <person name="Shiroma A."/>
            <person name="Shimoji M."/>
            <person name="Hirano T."/>
            <person name="Itoh T."/>
            <person name="Kaga A."/>
            <person name="Tomooka N."/>
        </authorList>
    </citation>
    <scope>NUCLEOTIDE SEQUENCE [LARGE SCALE GENOMIC DNA]</scope>
    <source>
        <strain evidence="2">cv. Shumari</strain>
    </source>
</reference>
<evidence type="ECO:0000313" key="1">
    <source>
        <dbReference type="EMBL" id="BAT80103.1"/>
    </source>
</evidence>
<keyword evidence="2" id="KW-1185">Reference proteome</keyword>
<protein>
    <submittedName>
        <fullName evidence="1">Uncharacterized protein</fullName>
    </submittedName>
</protein>
<accession>A0A0S3RHR6</accession>
<proteinExistence type="predicted"/>
<dbReference type="EMBL" id="AP015035">
    <property type="protein sequence ID" value="BAT80103.1"/>
    <property type="molecule type" value="Genomic_DNA"/>
</dbReference>